<dbReference type="AlphaFoldDB" id="A0A1L7WBI4"/>
<dbReference type="Proteomes" id="UP000184330">
    <property type="component" value="Unassembled WGS sequence"/>
</dbReference>
<dbReference type="EMBL" id="FJOG01000001">
    <property type="protein sequence ID" value="CZR50143.1"/>
    <property type="molecule type" value="Genomic_DNA"/>
</dbReference>
<sequence>MSWNYQPYQEGRESPDDSHLRTGRPVSASSMIVQEPWRDLSSSPAPKHQRTVSADHLLPNSPNPRRDPFLDPSSDYDQSSPAFINNDLSSEDLLGRNIKGVSRVPTPFHLLTGEGPPTCPAKSSVYLGKGSWQSILNILVIVYATIFSGIWLALSIAKPRYGKIIHPGGSFAPSTASTIFALIAKTIEISSVTVFVTFLGQVLTRRAFKAQGFTLAQMAMRVWIYQPGTILTGFPNLKYVGLTILGAASLIASLVVLLYTTASSTIVSPHLAFGKWEPTLLYGFVNGNFANPDFEEQNCATLAPIAAIDPKNSGPTCVAMNYADFSYHDFDAFMAEWSPISNSSGVSPNLSIRPQASSSIFVNATIQGDWVQTQESDMSTKFKQFQRVVNNITLSMPHAGIYYASQDAKNKIQQPVDGSGLGEYAIRASVISPTSNVLCANMNASELVPIVYAQWPNARFSNTTSDIPGQKLPAADYYNDVQPTSSKPYLNSTVVDDLFEWGSKYGRNSPVFPLYPLEYNSVTDILVNNSDSIYIMMKAPSDTTTDYTVCQIRGFISPDCSTRYNVTVSGQSMFAHCEDASDTMSYKHSVAPSEVPIVRDTDFRSTLQQWALALSLNSGLTSANSSTIRLLTQLIQGVPSQGEPTLSPLLPSIAESLSVLSCSMLVKSTVNTTFHHTWDKGEALLNPGVYESFNTTLRTQEYASGPVLGWQAVFYPVLGLMFLGNAICLIYFILRMGLVSDLTEPQTAFTLAINSPYSNKLAGSCGVAPRGEQLLTDWHLRQDEHKHYYLSTGNDGMALEDNSILKRRRRDSIELTGYS</sequence>
<feature type="transmembrane region" description="Helical" evidence="2">
    <location>
        <begin position="713"/>
        <end position="734"/>
    </location>
</feature>
<reference evidence="3 4" key="1">
    <citation type="submission" date="2016-03" db="EMBL/GenBank/DDBJ databases">
        <authorList>
            <person name="Ploux O."/>
        </authorList>
    </citation>
    <scope>NUCLEOTIDE SEQUENCE [LARGE SCALE GENOMIC DNA]</scope>
    <source>
        <strain evidence="3 4">UAMH 11012</strain>
    </source>
</reference>
<feature type="transmembrane region" description="Helical" evidence="2">
    <location>
        <begin position="239"/>
        <end position="259"/>
    </location>
</feature>
<evidence type="ECO:0000313" key="3">
    <source>
        <dbReference type="EMBL" id="CZR50143.1"/>
    </source>
</evidence>
<evidence type="ECO:0000256" key="1">
    <source>
        <dbReference type="SAM" id="MobiDB-lite"/>
    </source>
</evidence>
<feature type="transmembrane region" description="Helical" evidence="2">
    <location>
        <begin position="135"/>
        <end position="157"/>
    </location>
</feature>
<dbReference type="OrthoDB" id="4721035at2759"/>
<name>A0A1L7WBI4_9HELO</name>
<organism evidence="3 4">
    <name type="scientific">Phialocephala subalpina</name>
    <dbReference type="NCBI Taxonomy" id="576137"/>
    <lineage>
        <taxon>Eukaryota</taxon>
        <taxon>Fungi</taxon>
        <taxon>Dikarya</taxon>
        <taxon>Ascomycota</taxon>
        <taxon>Pezizomycotina</taxon>
        <taxon>Leotiomycetes</taxon>
        <taxon>Helotiales</taxon>
        <taxon>Mollisiaceae</taxon>
        <taxon>Phialocephala</taxon>
        <taxon>Phialocephala fortinii species complex</taxon>
    </lineage>
</organism>
<protein>
    <submittedName>
        <fullName evidence="3">Uncharacterized protein</fullName>
    </submittedName>
</protein>
<accession>A0A1L7WBI4</accession>
<gene>
    <name evidence="3" type="ORF">PAC_00015</name>
</gene>
<feature type="transmembrane region" description="Helical" evidence="2">
    <location>
        <begin position="177"/>
        <end position="199"/>
    </location>
</feature>
<feature type="region of interest" description="Disordered" evidence="1">
    <location>
        <begin position="1"/>
        <end position="82"/>
    </location>
</feature>
<keyword evidence="2" id="KW-1133">Transmembrane helix</keyword>
<evidence type="ECO:0000256" key="2">
    <source>
        <dbReference type="SAM" id="Phobius"/>
    </source>
</evidence>
<keyword evidence="2" id="KW-0812">Transmembrane</keyword>
<keyword evidence="2" id="KW-0472">Membrane</keyword>
<evidence type="ECO:0000313" key="4">
    <source>
        <dbReference type="Proteomes" id="UP000184330"/>
    </source>
</evidence>
<feature type="compositionally biased region" description="Basic and acidic residues" evidence="1">
    <location>
        <begin position="10"/>
        <end position="20"/>
    </location>
</feature>
<proteinExistence type="predicted"/>
<keyword evidence="4" id="KW-1185">Reference proteome</keyword>